<dbReference type="SUPFAM" id="SSF46689">
    <property type="entry name" value="Homeodomain-like"/>
    <property type="match status" value="1"/>
</dbReference>
<dbReference type="PANTHER" id="PTHR30055:SF226">
    <property type="entry name" value="HTH-TYPE TRANSCRIPTIONAL REGULATOR PKSA"/>
    <property type="match status" value="1"/>
</dbReference>
<dbReference type="RefSeq" id="WP_160424217.1">
    <property type="nucleotide sequence ID" value="NZ_WSTA01000033.1"/>
</dbReference>
<feature type="domain" description="HTH tetR-type" evidence="4">
    <location>
        <begin position="28"/>
        <end position="88"/>
    </location>
</feature>
<comment type="caution">
    <text evidence="5">The sequence shown here is derived from an EMBL/GenBank/DDBJ whole genome shotgun (WGS) entry which is preliminary data.</text>
</comment>
<sequence length="220" mass="24160">MPRGDLITGSTDDAKSVVRTEPSQRRSAERLDALLDAAALVVDEVGADRLTTQLVAERSGASIGTVYRYFPDRVAVLQGLRERSVRRFRERLAASLQQVRVSAWWEVFDLVIDVAVECYRREAGFRLLRGSDRDRTGATAPAIIAERILAVIEDEFGPVPGVEPGELRVRVDAAVEVADALISRAAVDGRFDERYLALCRESVHSLLAPVFVGLEQANAA</sequence>
<dbReference type="Proteomes" id="UP000438182">
    <property type="component" value="Unassembled WGS sequence"/>
</dbReference>
<accession>A0A6I4NWK5</accession>
<evidence type="ECO:0000259" key="4">
    <source>
        <dbReference type="PROSITE" id="PS50977"/>
    </source>
</evidence>
<keyword evidence="6" id="KW-1185">Reference proteome</keyword>
<feature type="region of interest" description="Disordered" evidence="3">
    <location>
        <begin position="1"/>
        <end position="22"/>
    </location>
</feature>
<dbReference type="EMBL" id="WSTA01000033">
    <property type="protein sequence ID" value="MWB98673.1"/>
    <property type="molecule type" value="Genomic_DNA"/>
</dbReference>
<dbReference type="Gene3D" id="1.10.357.10">
    <property type="entry name" value="Tetracycline Repressor, domain 2"/>
    <property type="match status" value="1"/>
</dbReference>
<evidence type="ECO:0000256" key="1">
    <source>
        <dbReference type="ARBA" id="ARBA00023125"/>
    </source>
</evidence>
<dbReference type="GO" id="GO:0000976">
    <property type="term" value="F:transcription cis-regulatory region binding"/>
    <property type="evidence" value="ECO:0007669"/>
    <property type="project" value="TreeGrafter"/>
</dbReference>
<dbReference type="InterPro" id="IPR009057">
    <property type="entry name" value="Homeodomain-like_sf"/>
</dbReference>
<name>A0A6I4NWK5_9MICO</name>
<feature type="compositionally biased region" description="Basic and acidic residues" evidence="3">
    <location>
        <begin position="12"/>
        <end position="22"/>
    </location>
</feature>
<dbReference type="PANTHER" id="PTHR30055">
    <property type="entry name" value="HTH-TYPE TRANSCRIPTIONAL REGULATOR RUTR"/>
    <property type="match status" value="1"/>
</dbReference>
<reference evidence="5 6" key="1">
    <citation type="submission" date="2019-12" db="EMBL/GenBank/DDBJ databases">
        <authorList>
            <person name="Kim Y.S."/>
        </authorList>
    </citation>
    <scope>NUCLEOTIDE SEQUENCE [LARGE SCALE GENOMIC DNA]</scope>
    <source>
        <strain evidence="5 6">MMS17-SY077</strain>
    </source>
</reference>
<protein>
    <submittedName>
        <fullName evidence="5">TetR family transcriptional regulator</fullName>
    </submittedName>
</protein>
<dbReference type="PROSITE" id="PS50977">
    <property type="entry name" value="HTH_TETR_2"/>
    <property type="match status" value="1"/>
</dbReference>
<evidence type="ECO:0000256" key="2">
    <source>
        <dbReference type="PROSITE-ProRule" id="PRU00335"/>
    </source>
</evidence>
<keyword evidence="1 2" id="KW-0238">DNA-binding</keyword>
<dbReference type="GO" id="GO:0003700">
    <property type="term" value="F:DNA-binding transcription factor activity"/>
    <property type="evidence" value="ECO:0007669"/>
    <property type="project" value="TreeGrafter"/>
</dbReference>
<organism evidence="5 6">
    <name type="scientific">Agromyces seonyuensis</name>
    <dbReference type="NCBI Taxonomy" id="2662446"/>
    <lineage>
        <taxon>Bacteria</taxon>
        <taxon>Bacillati</taxon>
        <taxon>Actinomycetota</taxon>
        <taxon>Actinomycetes</taxon>
        <taxon>Micrococcales</taxon>
        <taxon>Microbacteriaceae</taxon>
        <taxon>Agromyces</taxon>
    </lineage>
</organism>
<proteinExistence type="predicted"/>
<evidence type="ECO:0000256" key="3">
    <source>
        <dbReference type="SAM" id="MobiDB-lite"/>
    </source>
</evidence>
<dbReference type="AlphaFoldDB" id="A0A6I4NWK5"/>
<dbReference type="InterPro" id="IPR001647">
    <property type="entry name" value="HTH_TetR"/>
</dbReference>
<evidence type="ECO:0000313" key="5">
    <source>
        <dbReference type="EMBL" id="MWB98673.1"/>
    </source>
</evidence>
<evidence type="ECO:0000313" key="6">
    <source>
        <dbReference type="Proteomes" id="UP000438182"/>
    </source>
</evidence>
<dbReference type="InterPro" id="IPR050109">
    <property type="entry name" value="HTH-type_TetR-like_transc_reg"/>
</dbReference>
<feature type="DNA-binding region" description="H-T-H motif" evidence="2">
    <location>
        <begin position="51"/>
        <end position="70"/>
    </location>
</feature>
<gene>
    <name evidence="5" type="ORF">GB864_08945</name>
</gene>
<dbReference type="PRINTS" id="PR00455">
    <property type="entry name" value="HTHTETR"/>
</dbReference>
<dbReference type="Pfam" id="PF00440">
    <property type="entry name" value="TetR_N"/>
    <property type="match status" value="1"/>
</dbReference>